<feature type="domain" description="Pyridine nucleotide-disulphide oxidoreductase dimerisation" evidence="8">
    <location>
        <begin position="334"/>
        <end position="428"/>
    </location>
</feature>
<keyword evidence="5" id="KW-0560">Oxidoreductase</keyword>
<evidence type="ECO:0000256" key="2">
    <source>
        <dbReference type="ARBA" id="ARBA00009130"/>
    </source>
</evidence>
<evidence type="ECO:0000256" key="6">
    <source>
        <dbReference type="ARBA" id="ARBA00023097"/>
    </source>
</evidence>
<dbReference type="InterPro" id="IPR023753">
    <property type="entry name" value="FAD/NAD-binding_dom"/>
</dbReference>
<gene>
    <name evidence="10" type="ORF">SAMN04489868_10949</name>
</gene>
<dbReference type="RefSeq" id="WP_092091893.1">
    <property type="nucleotide sequence ID" value="NZ_FOQE01000009.1"/>
</dbReference>
<evidence type="ECO:0000256" key="1">
    <source>
        <dbReference type="ARBA" id="ARBA00001974"/>
    </source>
</evidence>
<dbReference type="Proteomes" id="UP000198668">
    <property type="component" value="Unassembled WGS sequence"/>
</dbReference>
<dbReference type="InterPro" id="IPR036188">
    <property type="entry name" value="FAD/NAD-bd_sf"/>
</dbReference>
<keyword evidence="3" id="KW-0285">Flavoprotein</keyword>
<keyword evidence="11" id="KW-1185">Reference proteome</keyword>
<dbReference type="EMBL" id="FOQE01000009">
    <property type="protein sequence ID" value="SFH65586.1"/>
    <property type="molecule type" value="Genomic_DNA"/>
</dbReference>
<sequence length="455" mass="50152">MNIVIIGASFAGVTAALKAKELYPEATVTLLEKKANIGLLPNHLNLFLKGQTAQLEETVLASPQELQNNGIRLLLERTAVKLHAAAQRLTYLEGNLKKQLKFDKLILAVGSSQYSNRIKGSEQSEVLRYKNNEDPKALLQRIIAAERITIIGGGQIGIETADALIQYGKKLQLIDSMDHILFKYMDQDFAKIIEKAMKKQGITLALGKTVNEISQKETADTTVVQAITQQQSFESDAVILSVNVRPDVKLAEGQIELNGDGTIKVNAYMQTSDPHIFAVGDCVGVPFRPTEDRYYLPMVNNAVHTATVAAFNLTAERLPFKGSLRAIGSQVFGYFIASCGLTEEEARLYDLNVAAIRLTSTDRSWEKADTESEVMGKLIFDKENHQVVGGQFLSKNNILSLADQLAMAIQAHQKLEDLAVQDAVYYAPYTQLTPLLSKLALAALTDKLNNKDREK</sequence>
<evidence type="ECO:0000259" key="8">
    <source>
        <dbReference type="Pfam" id="PF02852"/>
    </source>
</evidence>
<evidence type="ECO:0000256" key="7">
    <source>
        <dbReference type="ARBA" id="ARBA00023284"/>
    </source>
</evidence>
<dbReference type="InterPro" id="IPR004099">
    <property type="entry name" value="Pyr_nucl-diS_OxRdtase_dimer"/>
</dbReference>
<protein>
    <submittedName>
        <fullName evidence="10">NADPH-dependent 2,4-dienoyl-CoA reductase, sulfur reductase</fullName>
    </submittedName>
</protein>
<comment type="cofactor">
    <cofactor evidence="1">
        <name>FAD</name>
        <dbReference type="ChEBI" id="CHEBI:57692"/>
    </cofactor>
</comment>
<dbReference type="GO" id="GO:0016491">
    <property type="term" value="F:oxidoreductase activity"/>
    <property type="evidence" value="ECO:0007669"/>
    <property type="project" value="UniProtKB-KW"/>
</dbReference>
<keyword evidence="6" id="KW-0558">Oxidation</keyword>
<dbReference type="Gene3D" id="3.50.50.60">
    <property type="entry name" value="FAD/NAD(P)-binding domain"/>
    <property type="match status" value="2"/>
</dbReference>
<dbReference type="SUPFAM" id="SSF51905">
    <property type="entry name" value="FAD/NAD(P)-binding domain"/>
    <property type="match status" value="1"/>
</dbReference>
<reference evidence="10 11" key="1">
    <citation type="submission" date="2016-10" db="EMBL/GenBank/DDBJ databases">
        <authorList>
            <person name="de Groot N.N."/>
        </authorList>
    </citation>
    <scope>NUCLEOTIDE SEQUENCE [LARGE SCALE GENOMIC DNA]</scope>
    <source>
        <strain evidence="10 11">DSM 27630</strain>
    </source>
</reference>
<keyword evidence="4" id="KW-0274">FAD</keyword>
<dbReference type="InterPro" id="IPR050260">
    <property type="entry name" value="FAD-bd_OxRdtase"/>
</dbReference>
<dbReference type="Gene3D" id="3.30.390.30">
    <property type="match status" value="1"/>
</dbReference>
<proteinExistence type="inferred from homology"/>
<evidence type="ECO:0000313" key="11">
    <source>
        <dbReference type="Proteomes" id="UP000198668"/>
    </source>
</evidence>
<evidence type="ECO:0000313" key="10">
    <source>
        <dbReference type="EMBL" id="SFH65586.1"/>
    </source>
</evidence>
<dbReference type="PANTHER" id="PTHR43429">
    <property type="entry name" value="PYRIDINE NUCLEOTIDE-DISULFIDE OXIDOREDUCTASE DOMAIN-CONTAINING"/>
    <property type="match status" value="1"/>
</dbReference>
<comment type="similarity">
    <text evidence="2">Belongs to the class-III pyridine nucleotide-disulfide oxidoreductase family.</text>
</comment>
<dbReference type="InterPro" id="IPR016156">
    <property type="entry name" value="FAD/NAD-linked_Rdtase_dimer_sf"/>
</dbReference>
<accession>A0A1I3BU31</accession>
<dbReference type="PRINTS" id="PR00368">
    <property type="entry name" value="FADPNR"/>
</dbReference>
<evidence type="ECO:0000256" key="3">
    <source>
        <dbReference type="ARBA" id="ARBA00022630"/>
    </source>
</evidence>
<dbReference type="Pfam" id="PF07992">
    <property type="entry name" value="Pyr_redox_2"/>
    <property type="match status" value="1"/>
</dbReference>
<organism evidence="10 11">
    <name type="scientific">Pisciglobus halotolerans</name>
    <dbReference type="NCBI Taxonomy" id="745365"/>
    <lineage>
        <taxon>Bacteria</taxon>
        <taxon>Bacillati</taxon>
        <taxon>Bacillota</taxon>
        <taxon>Bacilli</taxon>
        <taxon>Lactobacillales</taxon>
        <taxon>Carnobacteriaceae</taxon>
    </lineage>
</organism>
<evidence type="ECO:0000259" key="9">
    <source>
        <dbReference type="Pfam" id="PF07992"/>
    </source>
</evidence>
<name>A0A1I3BU31_9LACT</name>
<dbReference type="Pfam" id="PF02852">
    <property type="entry name" value="Pyr_redox_dim"/>
    <property type="match status" value="1"/>
</dbReference>
<dbReference type="AlphaFoldDB" id="A0A1I3BU31"/>
<dbReference type="OrthoDB" id="9802028at2"/>
<dbReference type="PRINTS" id="PR00469">
    <property type="entry name" value="PNDRDTASEII"/>
</dbReference>
<evidence type="ECO:0000256" key="4">
    <source>
        <dbReference type="ARBA" id="ARBA00022827"/>
    </source>
</evidence>
<dbReference type="SUPFAM" id="SSF55424">
    <property type="entry name" value="FAD/NAD-linked reductases, dimerisation (C-terminal) domain"/>
    <property type="match status" value="1"/>
</dbReference>
<keyword evidence="7" id="KW-0676">Redox-active center</keyword>
<feature type="domain" description="FAD/NAD(P)-binding" evidence="9">
    <location>
        <begin position="1"/>
        <end position="293"/>
    </location>
</feature>
<evidence type="ECO:0000256" key="5">
    <source>
        <dbReference type="ARBA" id="ARBA00023002"/>
    </source>
</evidence>
<dbReference type="PANTHER" id="PTHR43429:SF1">
    <property type="entry name" value="NAD(P)H SULFUR OXIDOREDUCTASE (COA-DEPENDENT)"/>
    <property type="match status" value="1"/>
</dbReference>